<dbReference type="PANTHER" id="PTHR19143:SF394">
    <property type="entry name" value="ANGIOPOIETIN-RELATED PROTEIN 3-LIKE"/>
    <property type="match status" value="1"/>
</dbReference>
<sequence>MIHLVYFATVAVYPLSVSGLLDTWFLEEPILSDTCDQRTELYEGVSYWKLGCGQKCLEMTNCRRMLICQEPNEYHCMFYYDGDYCVYEGDDTRCNCYRKLKACTDGRNCTCPLGYYGDTCDQIITECSDGFLRGMAPHGYKVASIKPTTELAPYDVVCHFEYGGYTTIMSRENTCCEQDFNRNWTDYVEGFGNVHGVYWLGLKKIYNLLMNHPVNILKVDTYYNLNKTNQQCSSFYENMALGDASADYGFHVDKLVSWSKTVCGDSLLSAPSINDRPFSTYDHDFTSHNCPVRLAGGWWYADDPDCSEANINGRNNELKWVSTLTGTLTKIQMSLQFL</sequence>
<dbReference type="PANTHER" id="PTHR19143">
    <property type="entry name" value="FIBRINOGEN/TENASCIN/ANGIOPOEITIN"/>
    <property type="match status" value="1"/>
</dbReference>
<dbReference type="SUPFAM" id="SSF56496">
    <property type="entry name" value="Fibrinogen C-terminal domain-like"/>
    <property type="match status" value="1"/>
</dbReference>
<reference evidence="3 4" key="1">
    <citation type="submission" date="2024-01" db="EMBL/GenBank/DDBJ databases">
        <title>The genome of the rayed Mediterranean limpet Patella caerulea (Linnaeus, 1758).</title>
        <authorList>
            <person name="Anh-Thu Weber A."/>
            <person name="Halstead-Nussloch G."/>
        </authorList>
    </citation>
    <scope>NUCLEOTIDE SEQUENCE [LARGE SCALE GENOMIC DNA]</scope>
    <source>
        <strain evidence="3">AATW-2023a</strain>
        <tissue evidence="3">Whole specimen</tissue>
    </source>
</reference>
<dbReference type="Gene3D" id="3.90.215.10">
    <property type="entry name" value="Gamma Fibrinogen, chain A, domain 1"/>
    <property type="match status" value="1"/>
</dbReference>
<evidence type="ECO:0000259" key="2">
    <source>
        <dbReference type="PROSITE" id="PS51406"/>
    </source>
</evidence>
<evidence type="ECO:0000313" key="4">
    <source>
        <dbReference type="Proteomes" id="UP001347796"/>
    </source>
</evidence>
<dbReference type="Pfam" id="PF00147">
    <property type="entry name" value="Fibrinogen_C"/>
    <property type="match status" value="1"/>
</dbReference>
<dbReference type="GO" id="GO:0005615">
    <property type="term" value="C:extracellular space"/>
    <property type="evidence" value="ECO:0007669"/>
    <property type="project" value="TreeGrafter"/>
</dbReference>
<dbReference type="InterPro" id="IPR000742">
    <property type="entry name" value="EGF"/>
</dbReference>
<dbReference type="SMART" id="SM00186">
    <property type="entry name" value="FBG"/>
    <property type="match status" value="1"/>
</dbReference>
<feature type="chain" id="PRO_5042853948" description="Fibrinogen C-terminal domain-containing protein" evidence="1">
    <location>
        <begin position="20"/>
        <end position="338"/>
    </location>
</feature>
<gene>
    <name evidence="3" type="ORF">SNE40_003834</name>
</gene>
<dbReference type="InterPro" id="IPR050373">
    <property type="entry name" value="Fibrinogen_C-term_domain"/>
</dbReference>
<feature type="signal peptide" evidence="1">
    <location>
        <begin position="1"/>
        <end position="19"/>
    </location>
</feature>
<dbReference type="Proteomes" id="UP001347796">
    <property type="component" value="Unassembled WGS sequence"/>
</dbReference>
<feature type="domain" description="Fibrinogen C-terminal" evidence="2">
    <location>
        <begin position="118"/>
        <end position="314"/>
    </location>
</feature>
<dbReference type="InterPro" id="IPR014716">
    <property type="entry name" value="Fibrinogen_a/b/g_C_1"/>
</dbReference>
<dbReference type="PROSITE" id="PS00022">
    <property type="entry name" value="EGF_1"/>
    <property type="match status" value="1"/>
</dbReference>
<dbReference type="InterPro" id="IPR036056">
    <property type="entry name" value="Fibrinogen-like_C"/>
</dbReference>
<dbReference type="PROSITE" id="PS01186">
    <property type="entry name" value="EGF_2"/>
    <property type="match status" value="1"/>
</dbReference>
<organism evidence="3 4">
    <name type="scientific">Patella caerulea</name>
    <name type="common">Rayed Mediterranean limpet</name>
    <dbReference type="NCBI Taxonomy" id="87958"/>
    <lineage>
        <taxon>Eukaryota</taxon>
        <taxon>Metazoa</taxon>
        <taxon>Spiralia</taxon>
        <taxon>Lophotrochozoa</taxon>
        <taxon>Mollusca</taxon>
        <taxon>Gastropoda</taxon>
        <taxon>Patellogastropoda</taxon>
        <taxon>Patelloidea</taxon>
        <taxon>Patellidae</taxon>
        <taxon>Patella</taxon>
    </lineage>
</organism>
<evidence type="ECO:0000313" key="3">
    <source>
        <dbReference type="EMBL" id="KAK6192354.1"/>
    </source>
</evidence>
<keyword evidence="1" id="KW-0732">Signal</keyword>
<name>A0AAN8KHI9_PATCE</name>
<dbReference type="InterPro" id="IPR002181">
    <property type="entry name" value="Fibrinogen_a/b/g_C_dom"/>
</dbReference>
<dbReference type="EMBL" id="JAZGQO010000002">
    <property type="protein sequence ID" value="KAK6192354.1"/>
    <property type="molecule type" value="Genomic_DNA"/>
</dbReference>
<dbReference type="AlphaFoldDB" id="A0AAN8KHI9"/>
<evidence type="ECO:0000256" key="1">
    <source>
        <dbReference type="SAM" id="SignalP"/>
    </source>
</evidence>
<proteinExistence type="predicted"/>
<protein>
    <recommendedName>
        <fullName evidence="2">Fibrinogen C-terminal domain-containing protein</fullName>
    </recommendedName>
</protein>
<keyword evidence="4" id="KW-1185">Reference proteome</keyword>
<comment type="caution">
    <text evidence="3">The sequence shown here is derived from an EMBL/GenBank/DDBJ whole genome shotgun (WGS) entry which is preliminary data.</text>
</comment>
<accession>A0AAN8KHI9</accession>
<dbReference type="PROSITE" id="PS51406">
    <property type="entry name" value="FIBRINOGEN_C_2"/>
    <property type="match status" value="1"/>
</dbReference>